<dbReference type="CDD" id="cd08983">
    <property type="entry name" value="GH43_Bt3655-like"/>
    <property type="match status" value="1"/>
</dbReference>
<dbReference type="GO" id="GO:0004553">
    <property type="term" value="F:hydrolase activity, hydrolyzing O-glycosyl compounds"/>
    <property type="evidence" value="ECO:0007669"/>
    <property type="project" value="InterPro"/>
</dbReference>
<dbReference type="GO" id="GO:0045493">
    <property type="term" value="P:xylan catabolic process"/>
    <property type="evidence" value="ECO:0007669"/>
    <property type="project" value="UniProtKB-KW"/>
</dbReference>
<dbReference type="PANTHER" id="PTHR43772">
    <property type="entry name" value="ENDO-1,4-BETA-XYLANASE"/>
    <property type="match status" value="1"/>
</dbReference>
<dbReference type="PANTHER" id="PTHR43772:SF2">
    <property type="entry name" value="PUTATIVE (AFU_ORTHOLOGUE AFUA_2G04480)-RELATED"/>
    <property type="match status" value="1"/>
</dbReference>
<dbReference type="Gene3D" id="2.115.10.20">
    <property type="entry name" value="Glycosyl hydrolase domain, family 43"/>
    <property type="match status" value="3"/>
</dbReference>
<dbReference type="InterPro" id="IPR023296">
    <property type="entry name" value="Glyco_hydro_beta-prop_sf"/>
</dbReference>
<name>A0A2S6I1K1_9BACT</name>
<dbReference type="Proteomes" id="UP000237662">
    <property type="component" value="Unassembled WGS sequence"/>
</dbReference>
<keyword evidence="2" id="KW-0624">Polysaccharide degradation</keyword>
<evidence type="ECO:0000313" key="9">
    <source>
        <dbReference type="Proteomes" id="UP000237662"/>
    </source>
</evidence>
<feature type="signal peptide" evidence="7">
    <location>
        <begin position="1"/>
        <end position="23"/>
    </location>
</feature>
<reference evidence="8 9" key="1">
    <citation type="submission" date="2018-02" db="EMBL/GenBank/DDBJ databases">
        <title>Genomic Encyclopedia of Archaeal and Bacterial Type Strains, Phase II (KMG-II): from individual species to whole genera.</title>
        <authorList>
            <person name="Goeker M."/>
        </authorList>
    </citation>
    <scope>NUCLEOTIDE SEQUENCE [LARGE SCALE GENOMIC DNA]</scope>
    <source>
        <strain evidence="8 9">DSM 29526</strain>
    </source>
</reference>
<dbReference type="Gene3D" id="2.60.40.2340">
    <property type="match status" value="1"/>
</dbReference>
<evidence type="ECO:0000256" key="6">
    <source>
        <dbReference type="PIRSR" id="PIRSR606710-2"/>
    </source>
</evidence>
<evidence type="ECO:0000256" key="3">
    <source>
        <dbReference type="ARBA" id="ARBA00022801"/>
    </source>
</evidence>
<evidence type="ECO:0000313" key="8">
    <source>
        <dbReference type="EMBL" id="PPK85044.1"/>
    </source>
</evidence>
<organism evidence="8 9">
    <name type="scientific">Neolewinella xylanilytica</name>
    <dbReference type="NCBI Taxonomy" id="1514080"/>
    <lineage>
        <taxon>Bacteria</taxon>
        <taxon>Pseudomonadati</taxon>
        <taxon>Bacteroidota</taxon>
        <taxon>Saprospiria</taxon>
        <taxon>Saprospirales</taxon>
        <taxon>Lewinellaceae</taxon>
        <taxon>Neolewinella</taxon>
    </lineage>
</organism>
<evidence type="ECO:0000256" key="5">
    <source>
        <dbReference type="ARBA" id="ARBA00023295"/>
    </source>
</evidence>
<evidence type="ECO:0000256" key="2">
    <source>
        <dbReference type="ARBA" id="ARBA00022651"/>
    </source>
</evidence>
<dbReference type="AlphaFoldDB" id="A0A2S6I1K1"/>
<keyword evidence="4" id="KW-0119">Carbohydrate metabolism</keyword>
<keyword evidence="3 8" id="KW-0378">Hydrolase</keyword>
<comment type="caution">
    <text evidence="8">The sequence shown here is derived from an EMBL/GenBank/DDBJ whole genome shotgun (WGS) entry which is preliminary data.</text>
</comment>
<dbReference type="OrthoDB" id="9763933at2"/>
<comment type="similarity">
    <text evidence="1">Belongs to the glycosyl hydrolase 43 family.</text>
</comment>
<keyword evidence="2" id="KW-0858">Xylan degradation</keyword>
<evidence type="ECO:0000256" key="7">
    <source>
        <dbReference type="SAM" id="SignalP"/>
    </source>
</evidence>
<dbReference type="RefSeq" id="WP_104419568.1">
    <property type="nucleotide sequence ID" value="NZ_PTJC01000006.1"/>
</dbReference>
<keyword evidence="9" id="KW-1185">Reference proteome</keyword>
<keyword evidence="5" id="KW-0326">Glycosidase</keyword>
<feature type="chain" id="PRO_5015505459" evidence="7">
    <location>
        <begin position="24"/>
        <end position="724"/>
    </location>
</feature>
<feature type="site" description="Important for catalytic activity, responsible for pKa modulation of the active site Glu and correct orientation of both the proton donor and substrate" evidence="6">
    <location>
        <position position="547"/>
    </location>
</feature>
<proteinExistence type="inferred from homology"/>
<dbReference type="InterPro" id="IPR006710">
    <property type="entry name" value="Glyco_hydro_43"/>
</dbReference>
<dbReference type="InterPro" id="IPR052176">
    <property type="entry name" value="Glycosyl_Hydrlase_43_Enz"/>
</dbReference>
<dbReference type="EMBL" id="PTJC01000006">
    <property type="protein sequence ID" value="PPK85044.1"/>
    <property type="molecule type" value="Genomic_DNA"/>
</dbReference>
<evidence type="ECO:0000256" key="1">
    <source>
        <dbReference type="ARBA" id="ARBA00009865"/>
    </source>
</evidence>
<dbReference type="SUPFAM" id="SSF75005">
    <property type="entry name" value="Arabinanase/levansucrase/invertase"/>
    <property type="match status" value="2"/>
</dbReference>
<evidence type="ECO:0000256" key="4">
    <source>
        <dbReference type="ARBA" id="ARBA00023277"/>
    </source>
</evidence>
<sequence>MNNFHKLLSVIPLLMLYPSCSTSVDTFSEAHDGEYAAYLFTYFTGNGPGEEAIHYAVSTDGYSFHALNGDEPILDSERISSTGGVRDPHILRSPDGESFRMVVTDMVSANGWNSNRAMVLLKSDNLIDWTSSVVNIQERFEGQDSLLRVWAPQTIYDPNEEKYMLYWSMKYGQNDADKIYYAYANEDFTDLATEPKQLLETPDGGAAIDGDIILHDGTYHLFFKTEDRGQGLKIATSDSLTGPYTVGDEFIQQTTFPVEGSGVFQLIDSEEYILMYDMYTKGEYQFTRSSDLNNFTVIDEDVRMDFHPRHGTVIPITNTELDRLLSKWGRADDLIGQAANPAIKANNIYLDTQSSTLLLPVQPGTDLTAFDPEFSDWAGLGLAPAGPQDFSDGPVSYTVAMEGQQPKTYSVAVEERNNPVLAGYYADPDALYSENTGKFYIYPTSDGFNGWSGTYFKAFSSPDLVNWTDEGVILDLEKDVEWANRNAWAPCILEAEVDGEWKYFYYFTAAQKIGVATSDSPTGPFVDSGQALVGENPAGVGGGQVIDPEVFTDPQSGKTYFYWGNGYLAAAELNDDYTSLNESTLKIMTPDATFREGVTVFFRNGTYYFLWSENDTRDPEYRVRYATAPSPMGPLMIPENNLVVELDEDQEIYGTGHNSVLRVPDTDEWYLVYHRFTYPHGIHMGRAAGFHREVAIDRLTFNADGSIVPVAPTHGGIDPVNLGK</sequence>
<dbReference type="CDD" id="cd09004">
    <property type="entry name" value="GH43_bXyl-like"/>
    <property type="match status" value="1"/>
</dbReference>
<protein>
    <submittedName>
        <fullName evidence="8">Glycosyl hydrolase family 43</fullName>
    </submittedName>
</protein>
<gene>
    <name evidence="8" type="ORF">CLV84_1933</name>
</gene>
<dbReference type="Pfam" id="PF04616">
    <property type="entry name" value="Glyco_hydro_43"/>
    <property type="match status" value="1"/>
</dbReference>
<keyword evidence="7" id="KW-0732">Signal</keyword>
<accession>A0A2S6I1K1</accession>